<keyword evidence="10" id="KW-1185">Reference proteome</keyword>
<evidence type="ECO:0000313" key="9">
    <source>
        <dbReference type="EMBL" id="SFM82268.1"/>
    </source>
</evidence>
<evidence type="ECO:0000256" key="2">
    <source>
        <dbReference type="ARBA" id="ARBA00022481"/>
    </source>
</evidence>
<dbReference type="InterPro" id="IPR004089">
    <property type="entry name" value="MCPsignal_dom"/>
</dbReference>
<dbReference type="CDD" id="cd19411">
    <property type="entry name" value="MCP2201-like_sensor"/>
    <property type="match status" value="1"/>
</dbReference>
<dbReference type="RefSeq" id="WP_093390812.1">
    <property type="nucleotide sequence ID" value="NZ_FOTW01000035.1"/>
</dbReference>
<dbReference type="STRING" id="758825.SAMN02982985_05427"/>
<comment type="similarity">
    <text evidence="3">Belongs to the methyl-accepting chemotaxis (MCP) protein family.</text>
</comment>
<dbReference type="CDD" id="cd11386">
    <property type="entry name" value="MCP_signal"/>
    <property type="match status" value="1"/>
</dbReference>
<dbReference type="FunFam" id="1.10.287.950:FF:000001">
    <property type="entry name" value="Methyl-accepting chemotaxis sensory transducer"/>
    <property type="match status" value="1"/>
</dbReference>
<dbReference type="Gene3D" id="1.10.287.950">
    <property type="entry name" value="Methyl-accepting chemotaxis protein"/>
    <property type="match status" value="1"/>
</dbReference>
<keyword evidence="4" id="KW-0807">Transducer</keyword>
<feature type="compositionally biased region" description="Low complexity" evidence="5">
    <location>
        <begin position="517"/>
        <end position="529"/>
    </location>
</feature>
<reference evidence="9 10" key="1">
    <citation type="submission" date="2016-10" db="EMBL/GenBank/DDBJ databases">
        <authorList>
            <person name="de Groot N.N."/>
        </authorList>
    </citation>
    <scope>NUCLEOTIDE SEQUENCE [LARGE SCALE GENOMIC DNA]</scope>
    <source>
        <strain evidence="9 10">ATCC 43154</strain>
    </source>
</reference>
<dbReference type="InterPro" id="IPR047347">
    <property type="entry name" value="YvaQ-like_sensor"/>
</dbReference>
<dbReference type="Pfam" id="PF12729">
    <property type="entry name" value="4HB_MCP_1"/>
    <property type="match status" value="1"/>
</dbReference>
<dbReference type="PANTHER" id="PTHR43531:SF14">
    <property type="entry name" value="METHYL-ACCEPTING CHEMOTAXIS PROTEIN I-RELATED"/>
    <property type="match status" value="1"/>
</dbReference>
<keyword evidence="6" id="KW-1133">Transmembrane helix</keyword>
<protein>
    <submittedName>
        <fullName evidence="9">Methyl-accepting chemotaxis protein</fullName>
    </submittedName>
</protein>
<dbReference type="PROSITE" id="PS50885">
    <property type="entry name" value="HAMP"/>
    <property type="match status" value="1"/>
</dbReference>
<dbReference type="EMBL" id="FOTW01000035">
    <property type="protein sequence ID" value="SFM82268.1"/>
    <property type="molecule type" value="Genomic_DNA"/>
</dbReference>
<dbReference type="CDD" id="cd06225">
    <property type="entry name" value="HAMP"/>
    <property type="match status" value="1"/>
</dbReference>
<dbReference type="OrthoDB" id="8576332at2"/>
<sequence length="536" mass="56129">MNISNLKIGIRLGLGFGAVLTLMLILIVVGLQRLSSIGAHNDTIIDKDWVKADAAATISSTTRANSALVLELFIAKDPARVAEILREVDANKKTIGSAIETLDKLLYLPEGKAMLAAIREQRMQYVASFSKVSKLLGEQQQDGAVALMSSDTLPRLNKLQNSIKELSELQRSAVTRNGAAVKQDIATAGRLMTILGAAALLLGAAFAWRVSRSITDPIGYALKVARAVAAGDLTSRIHSAHQDEAGQLLRALGEMNDSLAHIVGQVRSGTGTIASASSQIATGNMDLSSRTEAQASSLEQTASSMVELTTTVRQNSDNARQANELARSASQVAQRGGSVVAQVVDTMGAINDSSRKIVDIIGVIDGIAFQTNILALNAAVEAARAGEQGRGFAVVASEVRNLAQRSAGAAKEIKELIADSVTRVDAGARLVEQAGSTMDEVVASVKRVSDIVGEISLANTEQTDGIEQINIAIAQMDDVTQQNAALVEQAAAAAAAMQDQADALEQVVSQFRVDAAGARPQRPAAPGSAIRLPATT</sequence>
<dbReference type="Pfam" id="PF00672">
    <property type="entry name" value="HAMP"/>
    <property type="match status" value="1"/>
</dbReference>
<dbReference type="SMART" id="SM00283">
    <property type="entry name" value="MA"/>
    <property type="match status" value="1"/>
</dbReference>
<feature type="domain" description="HAMP" evidence="8">
    <location>
        <begin position="212"/>
        <end position="264"/>
    </location>
</feature>
<keyword evidence="6" id="KW-0472">Membrane</keyword>
<feature type="domain" description="Methyl-accepting transducer" evidence="7">
    <location>
        <begin position="269"/>
        <end position="498"/>
    </location>
</feature>
<evidence type="ECO:0000256" key="5">
    <source>
        <dbReference type="SAM" id="MobiDB-lite"/>
    </source>
</evidence>
<dbReference type="Proteomes" id="UP000199470">
    <property type="component" value="Unassembled WGS sequence"/>
</dbReference>
<evidence type="ECO:0000259" key="8">
    <source>
        <dbReference type="PROSITE" id="PS50885"/>
    </source>
</evidence>
<comment type="subcellular location">
    <subcellularLocation>
        <location evidence="1">Membrane</location>
    </subcellularLocation>
</comment>
<dbReference type="InterPro" id="IPR003660">
    <property type="entry name" value="HAMP_dom"/>
</dbReference>
<dbReference type="GO" id="GO:0004888">
    <property type="term" value="F:transmembrane signaling receptor activity"/>
    <property type="evidence" value="ECO:0007669"/>
    <property type="project" value="InterPro"/>
</dbReference>
<evidence type="ECO:0000259" key="7">
    <source>
        <dbReference type="PROSITE" id="PS50111"/>
    </source>
</evidence>
<evidence type="ECO:0000256" key="6">
    <source>
        <dbReference type="SAM" id="Phobius"/>
    </source>
</evidence>
<dbReference type="SMART" id="SM00304">
    <property type="entry name" value="HAMP"/>
    <property type="match status" value="1"/>
</dbReference>
<dbReference type="GO" id="GO:0007165">
    <property type="term" value="P:signal transduction"/>
    <property type="evidence" value="ECO:0007669"/>
    <property type="project" value="UniProtKB-KW"/>
</dbReference>
<feature type="region of interest" description="Disordered" evidence="5">
    <location>
        <begin position="517"/>
        <end position="536"/>
    </location>
</feature>
<organism evidence="9 10">
    <name type="scientific">Rugamonas rubra</name>
    <dbReference type="NCBI Taxonomy" id="758825"/>
    <lineage>
        <taxon>Bacteria</taxon>
        <taxon>Pseudomonadati</taxon>
        <taxon>Pseudomonadota</taxon>
        <taxon>Betaproteobacteria</taxon>
        <taxon>Burkholderiales</taxon>
        <taxon>Oxalobacteraceae</taxon>
        <taxon>Telluria group</taxon>
        <taxon>Rugamonas</taxon>
    </lineage>
</organism>
<dbReference type="AlphaFoldDB" id="A0A1I4TZM8"/>
<dbReference type="GO" id="GO:0005886">
    <property type="term" value="C:plasma membrane"/>
    <property type="evidence" value="ECO:0007669"/>
    <property type="project" value="TreeGrafter"/>
</dbReference>
<keyword evidence="6" id="KW-0812">Transmembrane</keyword>
<proteinExistence type="inferred from homology"/>
<gene>
    <name evidence="9" type="ORF">SAMN02982985_05427</name>
</gene>
<feature type="transmembrane region" description="Helical" evidence="6">
    <location>
        <begin position="12"/>
        <end position="31"/>
    </location>
</feature>
<dbReference type="InterPro" id="IPR024478">
    <property type="entry name" value="HlyB_4HB_MCP"/>
</dbReference>
<keyword evidence="2" id="KW-0488">Methylation</keyword>
<evidence type="ECO:0000313" key="10">
    <source>
        <dbReference type="Proteomes" id="UP000199470"/>
    </source>
</evidence>
<evidence type="ECO:0000256" key="3">
    <source>
        <dbReference type="ARBA" id="ARBA00029447"/>
    </source>
</evidence>
<dbReference type="GO" id="GO:0006935">
    <property type="term" value="P:chemotaxis"/>
    <property type="evidence" value="ECO:0007669"/>
    <property type="project" value="InterPro"/>
</dbReference>
<dbReference type="InterPro" id="IPR004090">
    <property type="entry name" value="Chemotax_Me-accpt_rcpt"/>
</dbReference>
<dbReference type="PANTHER" id="PTHR43531">
    <property type="entry name" value="PROTEIN ICFG"/>
    <property type="match status" value="1"/>
</dbReference>
<dbReference type="PRINTS" id="PR00260">
    <property type="entry name" value="CHEMTRNSDUCR"/>
</dbReference>
<dbReference type="SUPFAM" id="SSF58104">
    <property type="entry name" value="Methyl-accepting chemotaxis protein (MCP) signaling domain"/>
    <property type="match status" value="1"/>
</dbReference>
<dbReference type="PROSITE" id="PS50111">
    <property type="entry name" value="CHEMOTAXIS_TRANSDUC_2"/>
    <property type="match status" value="1"/>
</dbReference>
<dbReference type="InterPro" id="IPR051310">
    <property type="entry name" value="MCP_chemotaxis"/>
</dbReference>
<accession>A0A1I4TZM8</accession>
<dbReference type="Pfam" id="PF00015">
    <property type="entry name" value="MCPsignal"/>
    <property type="match status" value="1"/>
</dbReference>
<evidence type="ECO:0000256" key="4">
    <source>
        <dbReference type="PROSITE-ProRule" id="PRU00284"/>
    </source>
</evidence>
<evidence type="ECO:0000256" key="1">
    <source>
        <dbReference type="ARBA" id="ARBA00004370"/>
    </source>
</evidence>
<name>A0A1I4TZM8_9BURK</name>